<dbReference type="Pfam" id="PF02136">
    <property type="entry name" value="NTF2"/>
    <property type="match status" value="1"/>
</dbReference>
<comment type="caution">
    <text evidence="5">The sequence shown here is derived from an EMBL/GenBank/DDBJ whole genome shotgun (WGS) entry which is preliminary data.</text>
</comment>
<dbReference type="PANTHER" id="PTHR12612">
    <property type="entry name" value="NUCLEAR TRANSPORT FACTOR 2"/>
    <property type="match status" value="1"/>
</dbReference>
<dbReference type="Proteomes" id="UP001172102">
    <property type="component" value="Unassembled WGS sequence"/>
</dbReference>
<dbReference type="GO" id="GO:0005635">
    <property type="term" value="C:nuclear envelope"/>
    <property type="evidence" value="ECO:0007669"/>
    <property type="project" value="UniProtKB-ARBA"/>
</dbReference>
<evidence type="ECO:0000256" key="3">
    <source>
        <dbReference type="RuleBase" id="RU369002"/>
    </source>
</evidence>
<feature type="domain" description="NTF2" evidence="4">
    <location>
        <begin position="22"/>
        <end position="134"/>
    </location>
</feature>
<protein>
    <recommendedName>
        <fullName evidence="3">NTF2-related export protein</fullName>
    </recommendedName>
</protein>
<keyword evidence="3" id="KW-0653">Protein transport</keyword>
<dbReference type="InterPro" id="IPR045875">
    <property type="entry name" value="NTF2"/>
</dbReference>
<keyword evidence="6" id="KW-1185">Reference proteome</keyword>
<dbReference type="InterPro" id="IPR018222">
    <property type="entry name" value="Nuclear_transport_factor_2_euk"/>
</dbReference>
<evidence type="ECO:0000256" key="1">
    <source>
        <dbReference type="ARBA" id="ARBA00022490"/>
    </source>
</evidence>
<dbReference type="EMBL" id="JAUKUA010000006">
    <property type="protein sequence ID" value="KAK0707491.1"/>
    <property type="molecule type" value="Genomic_DNA"/>
</dbReference>
<comment type="function">
    <text evidence="3">Has a role in nuclear-cytoplasmic transport of proteins and mRNAs.</text>
</comment>
<proteinExistence type="predicted"/>
<dbReference type="GO" id="GO:0005737">
    <property type="term" value="C:cytoplasm"/>
    <property type="evidence" value="ECO:0007669"/>
    <property type="project" value="UniProtKB-SubCell"/>
</dbReference>
<accession>A0AA40A1H2</accession>
<dbReference type="CDD" id="cd00780">
    <property type="entry name" value="NTF2"/>
    <property type="match status" value="1"/>
</dbReference>
<dbReference type="InterPro" id="IPR002075">
    <property type="entry name" value="NTF2_dom"/>
</dbReference>
<name>A0AA40A1H2_9PEZI</name>
<dbReference type="GO" id="GO:0051028">
    <property type="term" value="P:mRNA transport"/>
    <property type="evidence" value="ECO:0007669"/>
    <property type="project" value="UniProtKB-UniRule"/>
</dbReference>
<comment type="function">
    <text evidence="2">Facilitates protein transport into the nucleus. Could be part of a multicomponent system of cytosolic factors that assemble at the pore complex during nuclear import.</text>
</comment>
<evidence type="ECO:0000313" key="5">
    <source>
        <dbReference type="EMBL" id="KAK0707491.1"/>
    </source>
</evidence>
<reference evidence="5" key="1">
    <citation type="submission" date="2023-06" db="EMBL/GenBank/DDBJ databases">
        <title>Genome-scale phylogeny and comparative genomics of the fungal order Sordariales.</title>
        <authorList>
            <consortium name="Lawrence Berkeley National Laboratory"/>
            <person name="Hensen N."/>
            <person name="Bonometti L."/>
            <person name="Westerberg I."/>
            <person name="Brannstrom I.O."/>
            <person name="Guillou S."/>
            <person name="Cros-Aarteil S."/>
            <person name="Calhoun S."/>
            <person name="Haridas S."/>
            <person name="Kuo A."/>
            <person name="Mondo S."/>
            <person name="Pangilinan J."/>
            <person name="Riley R."/>
            <person name="Labutti K."/>
            <person name="Andreopoulos B."/>
            <person name="Lipzen A."/>
            <person name="Chen C."/>
            <person name="Yanf M."/>
            <person name="Daum C."/>
            <person name="Ng V."/>
            <person name="Clum A."/>
            <person name="Steindorff A."/>
            <person name="Ohm R."/>
            <person name="Martin F."/>
            <person name="Silar P."/>
            <person name="Natvig D."/>
            <person name="Lalanne C."/>
            <person name="Gautier V."/>
            <person name="Ament-Velasquez S.L."/>
            <person name="Kruys A."/>
            <person name="Hutchinson M.I."/>
            <person name="Powell A.J."/>
            <person name="Barry K."/>
            <person name="Miller A.N."/>
            <person name="Grigoriev I.V."/>
            <person name="Debuchy R."/>
            <person name="Gladieux P."/>
            <person name="Thoren M.H."/>
            <person name="Johannesson H."/>
        </authorList>
    </citation>
    <scope>NUCLEOTIDE SEQUENCE</scope>
    <source>
        <strain evidence="5">SMH4607-1</strain>
    </source>
</reference>
<gene>
    <name evidence="5" type="ORF">B0H67DRAFT_647675</name>
</gene>
<comment type="subcellular location">
    <subcellularLocation>
        <location evidence="3">Cytoplasm</location>
    </subcellularLocation>
    <subcellularLocation>
        <location evidence="3">Nucleus</location>
    </subcellularLocation>
</comment>
<evidence type="ECO:0000256" key="2">
    <source>
        <dbReference type="ARBA" id="ARBA00053082"/>
    </source>
</evidence>
<dbReference type="Gene3D" id="3.10.450.50">
    <property type="match status" value="1"/>
</dbReference>
<sequence>MAAADFENIASESNPYRQTEAFDAQFVSHYYTTFDADRKTLGNLYREGSMLTFESAPSLGAAQIVDKLANLPFQKVTHQVTTLDAQPSPNGIFILVTGQLKVDDSELPLNYSQAFQLTQDAGGAWFVQNDVFKLNLA</sequence>
<dbReference type="FunFam" id="3.10.450.50:FF:000005">
    <property type="entry name" value="Nuclear transport factor 2"/>
    <property type="match status" value="1"/>
</dbReference>
<evidence type="ECO:0000313" key="6">
    <source>
        <dbReference type="Proteomes" id="UP001172102"/>
    </source>
</evidence>
<dbReference type="SUPFAM" id="SSF54427">
    <property type="entry name" value="NTF2-like"/>
    <property type="match status" value="1"/>
</dbReference>
<evidence type="ECO:0000259" key="4">
    <source>
        <dbReference type="PROSITE" id="PS50177"/>
    </source>
</evidence>
<dbReference type="InterPro" id="IPR032710">
    <property type="entry name" value="NTF2-like_dom_sf"/>
</dbReference>
<dbReference type="GO" id="GO:0006606">
    <property type="term" value="P:protein import into nucleus"/>
    <property type="evidence" value="ECO:0007669"/>
    <property type="project" value="UniProtKB-ARBA"/>
</dbReference>
<organism evidence="5 6">
    <name type="scientific">Lasiosphaeris hirsuta</name>
    <dbReference type="NCBI Taxonomy" id="260670"/>
    <lineage>
        <taxon>Eukaryota</taxon>
        <taxon>Fungi</taxon>
        <taxon>Dikarya</taxon>
        <taxon>Ascomycota</taxon>
        <taxon>Pezizomycotina</taxon>
        <taxon>Sordariomycetes</taxon>
        <taxon>Sordariomycetidae</taxon>
        <taxon>Sordariales</taxon>
        <taxon>Lasiosphaeriaceae</taxon>
        <taxon>Lasiosphaeris</taxon>
    </lineage>
</organism>
<keyword evidence="3" id="KW-0813">Transport</keyword>
<dbReference type="AlphaFoldDB" id="A0AA40A1H2"/>
<keyword evidence="1 3" id="KW-0963">Cytoplasm</keyword>
<keyword evidence="3" id="KW-0539">Nucleus</keyword>
<dbReference type="PROSITE" id="PS50177">
    <property type="entry name" value="NTF2_DOMAIN"/>
    <property type="match status" value="1"/>
</dbReference>